<dbReference type="SMART" id="SM00822">
    <property type="entry name" value="PKS_KR"/>
    <property type="match status" value="1"/>
</dbReference>
<dbReference type="InterPro" id="IPR057326">
    <property type="entry name" value="KR_dom"/>
</dbReference>
<comment type="function">
    <text evidence="3">Putative oxidoreductase.</text>
</comment>
<dbReference type="PANTHER" id="PTHR44196:SF1">
    <property type="entry name" value="DEHYDROGENASE_REDUCTASE SDR FAMILY MEMBER 7B"/>
    <property type="match status" value="1"/>
</dbReference>
<sequence length="262" mass="27447">MRVWVTGASSGLGEAVGHLYATKKARLVLSSRREEALSAVAETCVEMGAAEALVVPMDQSVDVGPAIEAALAAFGGFDVVVLNGGVSTRASALETEPQTLERVVKVNFSSHAEIARRCAQHMLAEGVQGRIVVTSSVQAYFGLPMRSAYAASKHALLGYFDSLRAELADTGISVTVAAPGYIRTALSTNALTGDGSLYGQTDATTARGADPSEVARILVSAADRRTPEIDISPGLSASVARYLRTLAPSLFFQIMAKRARTS</sequence>
<evidence type="ECO:0000256" key="3">
    <source>
        <dbReference type="ARBA" id="ARBA00037096"/>
    </source>
</evidence>
<evidence type="ECO:0000256" key="2">
    <source>
        <dbReference type="ARBA" id="ARBA00023002"/>
    </source>
</evidence>
<proteinExistence type="inferred from homology"/>
<reference evidence="6" key="1">
    <citation type="submission" date="2023-01" db="EMBL/GenBank/DDBJ databases">
        <title>Metagenome sequencing of chrysophaentin producing Chrysophaeum taylorii.</title>
        <authorList>
            <person name="Davison J."/>
            <person name="Bewley C."/>
        </authorList>
    </citation>
    <scope>NUCLEOTIDE SEQUENCE</scope>
    <source>
        <strain evidence="6">NIES-1699</strain>
    </source>
</reference>
<dbReference type="PRINTS" id="PR00080">
    <property type="entry name" value="SDRFAMILY"/>
</dbReference>
<evidence type="ECO:0000313" key="6">
    <source>
        <dbReference type="EMBL" id="KAJ8599650.1"/>
    </source>
</evidence>
<dbReference type="Gene3D" id="3.40.50.720">
    <property type="entry name" value="NAD(P)-binding Rossmann-like Domain"/>
    <property type="match status" value="1"/>
</dbReference>
<dbReference type="GO" id="GO:0016020">
    <property type="term" value="C:membrane"/>
    <property type="evidence" value="ECO:0007669"/>
    <property type="project" value="TreeGrafter"/>
</dbReference>
<accession>A0AAD7U892</accession>
<dbReference type="InterPro" id="IPR020904">
    <property type="entry name" value="Sc_DH/Rdtase_CS"/>
</dbReference>
<gene>
    <name evidence="6" type="ORF">CTAYLR_005394</name>
</gene>
<evidence type="ECO:0000256" key="4">
    <source>
        <dbReference type="RuleBase" id="RU000363"/>
    </source>
</evidence>
<keyword evidence="2" id="KW-0560">Oxidoreductase</keyword>
<evidence type="ECO:0000259" key="5">
    <source>
        <dbReference type="SMART" id="SM00822"/>
    </source>
</evidence>
<protein>
    <recommendedName>
        <fullName evidence="5">Ketoreductase domain-containing protein</fullName>
    </recommendedName>
</protein>
<dbReference type="SUPFAM" id="SSF51735">
    <property type="entry name" value="NAD(P)-binding Rossmann-fold domains"/>
    <property type="match status" value="1"/>
</dbReference>
<evidence type="ECO:0000256" key="1">
    <source>
        <dbReference type="ARBA" id="ARBA00006484"/>
    </source>
</evidence>
<organism evidence="6 7">
    <name type="scientific">Chrysophaeum taylorii</name>
    <dbReference type="NCBI Taxonomy" id="2483200"/>
    <lineage>
        <taxon>Eukaryota</taxon>
        <taxon>Sar</taxon>
        <taxon>Stramenopiles</taxon>
        <taxon>Ochrophyta</taxon>
        <taxon>Pelagophyceae</taxon>
        <taxon>Pelagomonadales</taxon>
        <taxon>Pelagomonadaceae</taxon>
        <taxon>Chrysophaeum</taxon>
    </lineage>
</organism>
<dbReference type="InterPro" id="IPR036291">
    <property type="entry name" value="NAD(P)-bd_dom_sf"/>
</dbReference>
<name>A0AAD7U892_9STRA</name>
<keyword evidence="7" id="KW-1185">Reference proteome</keyword>
<dbReference type="PANTHER" id="PTHR44196">
    <property type="entry name" value="DEHYDROGENASE/REDUCTASE SDR FAMILY MEMBER 7B"/>
    <property type="match status" value="1"/>
</dbReference>
<comment type="caution">
    <text evidence="6">The sequence shown here is derived from an EMBL/GenBank/DDBJ whole genome shotgun (WGS) entry which is preliminary data.</text>
</comment>
<dbReference type="GO" id="GO:0016491">
    <property type="term" value="F:oxidoreductase activity"/>
    <property type="evidence" value="ECO:0007669"/>
    <property type="project" value="UniProtKB-KW"/>
</dbReference>
<dbReference type="PROSITE" id="PS00061">
    <property type="entry name" value="ADH_SHORT"/>
    <property type="match status" value="1"/>
</dbReference>
<dbReference type="PRINTS" id="PR00081">
    <property type="entry name" value="GDHRDH"/>
</dbReference>
<dbReference type="AlphaFoldDB" id="A0AAD7U892"/>
<comment type="similarity">
    <text evidence="1 4">Belongs to the short-chain dehydrogenases/reductases (SDR) family.</text>
</comment>
<dbReference type="Pfam" id="PF00106">
    <property type="entry name" value="adh_short"/>
    <property type="match status" value="1"/>
</dbReference>
<dbReference type="EMBL" id="JAQMWT010000551">
    <property type="protein sequence ID" value="KAJ8599650.1"/>
    <property type="molecule type" value="Genomic_DNA"/>
</dbReference>
<feature type="domain" description="Ketoreductase" evidence="5">
    <location>
        <begin position="1"/>
        <end position="185"/>
    </location>
</feature>
<evidence type="ECO:0000313" key="7">
    <source>
        <dbReference type="Proteomes" id="UP001230188"/>
    </source>
</evidence>
<dbReference type="Proteomes" id="UP001230188">
    <property type="component" value="Unassembled WGS sequence"/>
</dbReference>
<dbReference type="InterPro" id="IPR002347">
    <property type="entry name" value="SDR_fam"/>
</dbReference>